<evidence type="ECO:0000313" key="8">
    <source>
        <dbReference type="Proteomes" id="UP000193518"/>
    </source>
</evidence>
<evidence type="ECO:0000259" key="5">
    <source>
        <dbReference type="PROSITE" id="PS50977"/>
    </source>
</evidence>
<dbReference type="InterPro" id="IPR050109">
    <property type="entry name" value="HTH-type_TetR-like_transc_reg"/>
</dbReference>
<evidence type="ECO:0000256" key="3">
    <source>
        <dbReference type="ARBA" id="ARBA00023163"/>
    </source>
</evidence>
<dbReference type="InterPro" id="IPR009057">
    <property type="entry name" value="Homeodomain-like_sf"/>
</dbReference>
<feature type="DNA-binding region" description="H-T-H motif" evidence="4">
    <location>
        <begin position="24"/>
        <end position="43"/>
    </location>
</feature>
<proteinExistence type="predicted"/>
<evidence type="ECO:0000256" key="4">
    <source>
        <dbReference type="PROSITE-ProRule" id="PRU00335"/>
    </source>
</evidence>
<evidence type="ECO:0000256" key="1">
    <source>
        <dbReference type="ARBA" id="ARBA00023015"/>
    </source>
</evidence>
<dbReference type="Gene3D" id="1.10.357.10">
    <property type="entry name" value="Tetracycline Repressor, domain 2"/>
    <property type="match status" value="1"/>
</dbReference>
<dbReference type="Pfam" id="PF00440">
    <property type="entry name" value="TetR_N"/>
    <property type="match status" value="1"/>
</dbReference>
<dbReference type="EMBL" id="LWIC01000002">
    <property type="protein sequence ID" value="ORM29361.1"/>
    <property type="molecule type" value="Genomic_DNA"/>
</dbReference>
<dbReference type="Proteomes" id="UP000193518">
    <property type="component" value="Unassembled WGS sequence"/>
</dbReference>
<name>A0AAE5IUE3_RHOHA</name>
<reference evidence="7 8" key="1">
    <citation type="journal article" date="2016" name="Genome Biol. Evol.">
        <title>Pangenome and Phylogenomic Analysis of the Pathogenic Actinobacterium Rhodococcus equi.</title>
        <authorList>
            <person name="Anastasi E."/>
            <person name="MacArthur I."/>
            <person name="Scortti M."/>
            <person name="Alvarez S."/>
            <person name="Giguere S."/>
            <person name="Vazquez-Boland J.A."/>
        </authorList>
    </citation>
    <scope>NUCLEOTIDE SEQUENCE [LARGE SCALE GENOMIC DNA]</scope>
    <source>
        <strain evidence="7 8">PAM1271</strain>
    </source>
</reference>
<evidence type="ECO:0000313" key="6">
    <source>
        <dbReference type="EMBL" id="MBM4629978.1"/>
    </source>
</evidence>
<dbReference type="GO" id="GO:0003700">
    <property type="term" value="F:DNA-binding transcription factor activity"/>
    <property type="evidence" value="ECO:0007669"/>
    <property type="project" value="TreeGrafter"/>
</dbReference>
<sequence>MRSRKKILDATLGLIGSAGFEGVNIAAVAAAAGVTRQTVYSIFGTREDLVSQAIAGLAVEVLGDIRARLAATQSAVEYVVELVVAGRAAVRDTPVLRALLRAGDGNPLFDPGMISRAKPVARELLSPLVEREPRLADRADDITEITLHLALSVVFFDDETLHADDELRRFLTRWLAPALTLDR</sequence>
<evidence type="ECO:0000313" key="7">
    <source>
        <dbReference type="EMBL" id="ORM29361.1"/>
    </source>
</evidence>
<dbReference type="Proteomes" id="UP000738270">
    <property type="component" value="Unassembled WGS sequence"/>
</dbReference>
<gene>
    <name evidence="7" type="ORF">A5N68_05490</name>
    <name evidence="6" type="ORF">GS453_25705</name>
</gene>
<dbReference type="EMBL" id="WUXD01000097">
    <property type="protein sequence ID" value="MBM4629978.1"/>
    <property type="molecule type" value="Genomic_DNA"/>
</dbReference>
<dbReference type="SUPFAM" id="SSF46689">
    <property type="entry name" value="Homeodomain-like"/>
    <property type="match status" value="1"/>
</dbReference>
<reference evidence="6" key="2">
    <citation type="submission" date="2019-11" db="EMBL/GenBank/DDBJ databases">
        <title>Spread of Macrolides and rifampicin resistant Rhodococcus equi in clinical isolates in the USA.</title>
        <authorList>
            <person name="Alvarez-Narvaez S."/>
            <person name="Huber L."/>
            <person name="Cohen N.D."/>
            <person name="Slovis N."/>
            <person name="Greiter M."/>
            <person name="Giguere S."/>
            <person name="Hart K."/>
        </authorList>
    </citation>
    <scope>NUCLEOTIDE SEQUENCE</scope>
    <source>
        <strain evidence="6">Lh_38</strain>
    </source>
</reference>
<dbReference type="PRINTS" id="PR00455">
    <property type="entry name" value="HTHTETR"/>
</dbReference>
<protein>
    <submittedName>
        <fullName evidence="7">TetR family transcriptional regulator</fullName>
    </submittedName>
</protein>
<dbReference type="AlphaFoldDB" id="A0AAE5IUE3"/>
<dbReference type="PANTHER" id="PTHR30055">
    <property type="entry name" value="HTH-TYPE TRANSCRIPTIONAL REGULATOR RUTR"/>
    <property type="match status" value="1"/>
</dbReference>
<dbReference type="RefSeq" id="WP_022596789.1">
    <property type="nucleotide sequence ID" value="NZ_AP025268.1"/>
</dbReference>
<evidence type="ECO:0000256" key="2">
    <source>
        <dbReference type="ARBA" id="ARBA00023125"/>
    </source>
</evidence>
<feature type="domain" description="HTH tetR-type" evidence="5">
    <location>
        <begin position="1"/>
        <end position="61"/>
    </location>
</feature>
<dbReference type="GO" id="GO:0000976">
    <property type="term" value="F:transcription cis-regulatory region binding"/>
    <property type="evidence" value="ECO:0007669"/>
    <property type="project" value="TreeGrafter"/>
</dbReference>
<keyword evidence="3" id="KW-0804">Transcription</keyword>
<keyword evidence="2 4" id="KW-0238">DNA-binding</keyword>
<keyword evidence="1" id="KW-0805">Transcription regulation</keyword>
<dbReference type="PANTHER" id="PTHR30055:SF234">
    <property type="entry name" value="HTH-TYPE TRANSCRIPTIONAL REGULATOR BETI"/>
    <property type="match status" value="1"/>
</dbReference>
<organism evidence="7 8">
    <name type="scientific">Rhodococcus hoagii</name>
    <name type="common">Corynebacterium equii</name>
    <dbReference type="NCBI Taxonomy" id="43767"/>
    <lineage>
        <taxon>Bacteria</taxon>
        <taxon>Bacillati</taxon>
        <taxon>Actinomycetota</taxon>
        <taxon>Actinomycetes</taxon>
        <taxon>Mycobacteriales</taxon>
        <taxon>Nocardiaceae</taxon>
        <taxon>Prescottella</taxon>
    </lineage>
</organism>
<comment type="caution">
    <text evidence="7">The sequence shown here is derived from an EMBL/GenBank/DDBJ whole genome shotgun (WGS) entry which is preliminary data.</text>
</comment>
<dbReference type="InterPro" id="IPR001647">
    <property type="entry name" value="HTH_TetR"/>
</dbReference>
<dbReference type="PROSITE" id="PS50977">
    <property type="entry name" value="HTH_TETR_2"/>
    <property type="match status" value="1"/>
</dbReference>
<accession>A0AAE5IUE3</accession>